<dbReference type="InterPro" id="IPR042099">
    <property type="entry name" value="ANL_N_sf"/>
</dbReference>
<dbReference type="SUPFAM" id="SSF52777">
    <property type="entry name" value="CoA-dependent acyltransferases"/>
    <property type="match status" value="2"/>
</dbReference>
<dbReference type="Gene3D" id="3.40.50.12780">
    <property type="entry name" value="N-terminal domain of ligase-like"/>
    <property type="match status" value="1"/>
</dbReference>
<dbReference type="SUPFAM" id="SSF56801">
    <property type="entry name" value="Acetyl-CoA synthetase-like"/>
    <property type="match status" value="2"/>
</dbReference>
<dbReference type="PANTHER" id="PTHR45527">
    <property type="entry name" value="NONRIBOSOMAL PEPTIDE SYNTHETASE"/>
    <property type="match status" value="1"/>
</dbReference>
<name>A0ABW5GP45_9PSEU</name>
<dbReference type="InterPro" id="IPR010071">
    <property type="entry name" value="AA_adenyl_dom"/>
</dbReference>
<dbReference type="Gene3D" id="3.30.559.10">
    <property type="entry name" value="Chloramphenicol acetyltransferase-like domain"/>
    <property type="match status" value="1"/>
</dbReference>
<keyword evidence="6" id="KW-1185">Reference proteome</keyword>
<dbReference type="InterPro" id="IPR009081">
    <property type="entry name" value="PP-bd_ACP"/>
</dbReference>
<gene>
    <name evidence="5" type="ORF">ACFSYJ_28855</name>
</gene>
<dbReference type="Gene3D" id="1.10.1200.10">
    <property type="entry name" value="ACP-like"/>
    <property type="match status" value="2"/>
</dbReference>
<keyword evidence="3" id="KW-0597">Phosphoprotein</keyword>
<dbReference type="CDD" id="cd05930">
    <property type="entry name" value="A_NRPS"/>
    <property type="match status" value="2"/>
</dbReference>
<reference evidence="6" key="1">
    <citation type="journal article" date="2019" name="Int. J. Syst. Evol. Microbiol.">
        <title>The Global Catalogue of Microorganisms (GCM) 10K type strain sequencing project: providing services to taxonomists for standard genome sequencing and annotation.</title>
        <authorList>
            <consortium name="The Broad Institute Genomics Platform"/>
            <consortium name="The Broad Institute Genome Sequencing Center for Infectious Disease"/>
            <person name="Wu L."/>
            <person name="Ma J."/>
        </authorList>
    </citation>
    <scope>NUCLEOTIDE SEQUENCE [LARGE SCALE GENOMIC DNA]</scope>
    <source>
        <strain evidence="6">CGMCC 4.7643</strain>
    </source>
</reference>
<dbReference type="Gene3D" id="3.30.300.30">
    <property type="match status" value="2"/>
</dbReference>
<evidence type="ECO:0000313" key="5">
    <source>
        <dbReference type="EMBL" id="MFD2462652.1"/>
    </source>
</evidence>
<evidence type="ECO:0000256" key="2">
    <source>
        <dbReference type="ARBA" id="ARBA00022450"/>
    </source>
</evidence>
<evidence type="ECO:0000256" key="3">
    <source>
        <dbReference type="ARBA" id="ARBA00022553"/>
    </source>
</evidence>
<dbReference type="Pfam" id="PF00668">
    <property type="entry name" value="Condensation"/>
    <property type="match status" value="1"/>
</dbReference>
<comment type="cofactor">
    <cofactor evidence="1">
        <name>pantetheine 4'-phosphate</name>
        <dbReference type="ChEBI" id="CHEBI:47942"/>
    </cofactor>
</comment>
<dbReference type="RefSeq" id="WP_345403843.1">
    <property type="nucleotide sequence ID" value="NZ_BAABHG010000015.1"/>
</dbReference>
<dbReference type="Pfam" id="PF00501">
    <property type="entry name" value="AMP-binding"/>
    <property type="match status" value="2"/>
</dbReference>
<dbReference type="CDD" id="cd19531">
    <property type="entry name" value="LCL_NRPS-like"/>
    <property type="match status" value="1"/>
</dbReference>
<feature type="domain" description="Carrier" evidence="4">
    <location>
        <begin position="510"/>
        <end position="585"/>
    </location>
</feature>
<dbReference type="SUPFAM" id="SSF47336">
    <property type="entry name" value="ACP-like"/>
    <property type="match status" value="2"/>
</dbReference>
<evidence type="ECO:0000256" key="1">
    <source>
        <dbReference type="ARBA" id="ARBA00001957"/>
    </source>
</evidence>
<dbReference type="SMART" id="SM00823">
    <property type="entry name" value="PKS_PP"/>
    <property type="match status" value="2"/>
</dbReference>
<dbReference type="InterPro" id="IPR023213">
    <property type="entry name" value="CAT-like_dom_sf"/>
</dbReference>
<dbReference type="Pfam" id="PF00550">
    <property type="entry name" value="PP-binding"/>
    <property type="match status" value="2"/>
</dbReference>
<feature type="domain" description="Carrier" evidence="4">
    <location>
        <begin position="1539"/>
        <end position="1613"/>
    </location>
</feature>
<accession>A0ABW5GP45</accession>
<dbReference type="InterPro" id="IPR020806">
    <property type="entry name" value="PKS_PP-bd"/>
</dbReference>
<dbReference type="NCBIfam" id="TIGR01733">
    <property type="entry name" value="AA-adenyl-dom"/>
    <property type="match status" value="2"/>
</dbReference>
<dbReference type="InterPro" id="IPR036736">
    <property type="entry name" value="ACP-like_sf"/>
</dbReference>
<sequence length="1637" mass="173779">MRNLATLVADQTARTPHAVAVAEGNRSLTYAELGRESGRLARTLAGRGAGPETFVGICAERGIELAVALLAIWRVGSAYVPLDPGHPPARLQALAGRIGLKLVLSSRSVADAVRSALHGTGTEVLRLSPSGQEERDEAAPGIELSGSDAAYALFTSGSTGTPKAVVIDQAGIANRVLWTVRKHGLGASDRVLHKTALVFDAACWEIFAPLVSGGTVVMAPPGAEADPALLAATAAAERVTVLQVVPSVLRLLVAEPEFARCEGLRLVFSAGEPLRAELCAEVFARLDVELWNTYGPTECSIDVTAQRVDPAGLADPVPIGRPIDNTRILVLDTCGAPVPVGVAGELCVGGVGLARGYHGRAADTAAAFVPDPYGPAGARLYRTGDRARWRADGVLEYLGRLDQQVKINGVRVEPAEVESALTAHPAVAAAVVAGRRSADGAARLAAYFVSDGHPPEPEALRRYLAELLPSAFVPSAFVRLDRFPLTVSGKVDRRALPDPAPDTGRAPYVAPRNEVEQVVADVWADLLGVDGVGVHDDFFVLGGSSLMLTRLANRLRAAAGDRTVLRGLFSATTVEAQAGLLAAHDGPDAAVRPVPRNGPLPLSSGQERLWFADRLSPGGVDWIVPVLIKLPPDAGEGLVADALGKLASRHEILRTRYVTESGVPRQVIDGAGPVPLGVTGADLRTVLREQLSTGFDLTTGPVWRATLVRAAGEPDVLVLAVHHIAIDGWSSVVLRADLLEFCRATLDGREPKVADLPVQYADFAAWQREAAIPDEQVTYWREHLAGLPRLELPTDRLRPPVRDGRGAAIAFTLPPGLTASVLELGRGHGATPFMTFLTAFCVVLARHSGQWDLAVGIPVAGRNRPETEGVAGFFLNALALRCRLGGDLTFGAAVERVREVCLAGFARQEVPFERLVAELEPDRDLSRTPLYQVMFDLADDGVTSLAADSLDAEVFQRVWRTAKTDLTLAVRLLPDGSLSGFLEYATALFDRDTAEAFAAHLGQLVAGVVADPDTALSRVDILTARERAVLVPSARSAGIVEDTVLGAFEARARARPDAVALVCAGRSLTYRELDHRVTALAGGLRRAGAGPESVVGIVLDRSADLVAGMLAVWRAGAAYLPIDPQIPEERTGLLLSDARVDVVLTSAAHQGRTGRREVLTTAPDLPGVGNDGGWPHPGDLGYVVHTSGSTGRPKGVAVEHRALLNILLAKGAEVGFGQESAYLAVAPVSFDIAAMELFLPLISGGRVVVATEAEVANRAAQLRLLDRHGVTHLGGSPAHWRLLLDAGFGRRRDLVGLTGGESPSPAFARELRSRLNRLVHMYGPAESTISATRSAVEPDTETVHIGHALPNVTVVVLDEELRPVPFGTAGEICVGGVGLARGYFGRPALTAARFVPDPYGGSGARLYRTGDLGRMLPSGELDFLGRDDEQVKIRGYRVELGEIRAALARHPAVREAVVAVRENDRAGKQLFAYCVTDLEPLDGADELRTHCARLLPDYMVPVAVVPLTALPLTRHGKIDHAALAALDVPRRHGDEGPVSPRTELEERVAGLWREVLPALGGVHDNFFLQGGDSMAAARLVAMTQEEFDVEIPLRTVFDEPTVAGLAQAVERAVRAEIEALSDAEVTARALRWKESGE</sequence>
<dbReference type="PROSITE" id="PS00455">
    <property type="entry name" value="AMP_BINDING"/>
    <property type="match status" value="1"/>
</dbReference>
<dbReference type="PANTHER" id="PTHR45527:SF1">
    <property type="entry name" value="FATTY ACID SYNTHASE"/>
    <property type="match status" value="1"/>
</dbReference>
<dbReference type="Gene3D" id="2.30.38.10">
    <property type="entry name" value="Luciferase, Domain 3"/>
    <property type="match status" value="1"/>
</dbReference>
<keyword evidence="2" id="KW-0596">Phosphopantetheine</keyword>
<dbReference type="PROSITE" id="PS50075">
    <property type="entry name" value="CARRIER"/>
    <property type="match status" value="2"/>
</dbReference>
<dbReference type="InterPro" id="IPR045851">
    <property type="entry name" value="AMP-bd_C_sf"/>
</dbReference>
<dbReference type="InterPro" id="IPR000873">
    <property type="entry name" value="AMP-dep_synth/lig_dom"/>
</dbReference>
<proteinExistence type="predicted"/>
<comment type="caution">
    <text evidence="5">The sequence shown here is derived from an EMBL/GenBank/DDBJ whole genome shotgun (WGS) entry which is preliminary data.</text>
</comment>
<dbReference type="Proteomes" id="UP001597419">
    <property type="component" value="Unassembled WGS sequence"/>
</dbReference>
<protein>
    <submittedName>
        <fullName evidence="5">Amino acid adenylation domain-containing protein</fullName>
    </submittedName>
</protein>
<organism evidence="5 6">
    <name type="scientific">Amycolatopsis samaneae</name>
    <dbReference type="NCBI Taxonomy" id="664691"/>
    <lineage>
        <taxon>Bacteria</taxon>
        <taxon>Bacillati</taxon>
        <taxon>Actinomycetota</taxon>
        <taxon>Actinomycetes</taxon>
        <taxon>Pseudonocardiales</taxon>
        <taxon>Pseudonocardiaceae</taxon>
        <taxon>Amycolatopsis</taxon>
    </lineage>
</organism>
<dbReference type="Gene3D" id="3.30.559.30">
    <property type="entry name" value="Nonribosomal peptide synthetase, condensation domain"/>
    <property type="match status" value="1"/>
</dbReference>
<evidence type="ECO:0000259" key="4">
    <source>
        <dbReference type="PROSITE" id="PS50075"/>
    </source>
</evidence>
<dbReference type="Gene3D" id="3.40.50.980">
    <property type="match status" value="2"/>
</dbReference>
<dbReference type="EMBL" id="JBHUKU010000017">
    <property type="protein sequence ID" value="MFD2462652.1"/>
    <property type="molecule type" value="Genomic_DNA"/>
</dbReference>
<dbReference type="InterPro" id="IPR020845">
    <property type="entry name" value="AMP-binding_CS"/>
</dbReference>
<dbReference type="InterPro" id="IPR001242">
    <property type="entry name" value="Condensation_dom"/>
</dbReference>
<evidence type="ECO:0000313" key="6">
    <source>
        <dbReference type="Proteomes" id="UP001597419"/>
    </source>
</evidence>
<dbReference type="InterPro" id="IPR025110">
    <property type="entry name" value="AMP-bd_C"/>
</dbReference>
<dbReference type="Pfam" id="PF13193">
    <property type="entry name" value="AMP-binding_C"/>
    <property type="match status" value="2"/>
</dbReference>